<evidence type="ECO:0000313" key="1">
    <source>
        <dbReference type="EMBL" id="GAH58665.1"/>
    </source>
</evidence>
<feature type="non-terminal residue" evidence="1">
    <location>
        <position position="1"/>
    </location>
</feature>
<comment type="caution">
    <text evidence="1">The sequence shown here is derived from an EMBL/GenBank/DDBJ whole genome shotgun (WGS) entry which is preliminary data.</text>
</comment>
<reference evidence="1" key="1">
    <citation type="journal article" date="2014" name="Front. Microbiol.">
        <title>High frequency of phylogenetically diverse reductive dehalogenase-homologous genes in deep subseafloor sedimentary metagenomes.</title>
        <authorList>
            <person name="Kawai M."/>
            <person name="Futagami T."/>
            <person name="Toyoda A."/>
            <person name="Takaki Y."/>
            <person name="Nishi S."/>
            <person name="Hori S."/>
            <person name="Arai W."/>
            <person name="Tsubouchi T."/>
            <person name="Morono Y."/>
            <person name="Uchiyama I."/>
            <person name="Ito T."/>
            <person name="Fujiyama A."/>
            <person name="Inagaki F."/>
            <person name="Takami H."/>
        </authorList>
    </citation>
    <scope>NUCLEOTIDE SEQUENCE</scope>
    <source>
        <strain evidence="1">Expedition CK06-06</strain>
    </source>
</reference>
<accession>X1HNQ1</accession>
<protein>
    <recommendedName>
        <fullName evidence="2">FokI cleavage domain-containing protein</fullName>
    </recommendedName>
</protein>
<dbReference type="EMBL" id="BARU01023912">
    <property type="protein sequence ID" value="GAH58665.1"/>
    <property type="molecule type" value="Genomic_DNA"/>
</dbReference>
<gene>
    <name evidence="1" type="ORF">S03H2_38757</name>
</gene>
<dbReference type="Gene3D" id="3.40.91.30">
    <property type="match status" value="1"/>
</dbReference>
<proteinExistence type="predicted"/>
<sequence length="142" mass="16020">KLLGQGQGRVPDGLAIARDESYAIIWDAKIRNNSYSMGTDDRTIREYIHTQSRDLKRRHSLRNIYYLIVSSCFSDDFDDSIRSIKMETNVNEVCLVEADALVEMVDAKLRSPLFIALGSDGIQQLFAISGVLTGDMVKEFLI</sequence>
<dbReference type="AlphaFoldDB" id="X1HNQ1"/>
<name>X1HNQ1_9ZZZZ</name>
<organism evidence="1">
    <name type="scientific">marine sediment metagenome</name>
    <dbReference type="NCBI Taxonomy" id="412755"/>
    <lineage>
        <taxon>unclassified sequences</taxon>
        <taxon>metagenomes</taxon>
        <taxon>ecological metagenomes</taxon>
    </lineage>
</organism>
<evidence type="ECO:0008006" key="2">
    <source>
        <dbReference type="Google" id="ProtNLM"/>
    </source>
</evidence>